<evidence type="ECO:0000256" key="1">
    <source>
        <dbReference type="SAM" id="MobiDB-lite"/>
    </source>
</evidence>
<gene>
    <name evidence="2" type="ORF">FCC1311_096272</name>
</gene>
<accession>A0A2R5GZE6</accession>
<feature type="region of interest" description="Disordered" evidence="1">
    <location>
        <begin position="379"/>
        <end position="425"/>
    </location>
</feature>
<evidence type="ECO:0000313" key="2">
    <source>
        <dbReference type="EMBL" id="GBG33404.1"/>
    </source>
</evidence>
<evidence type="ECO:0000313" key="3">
    <source>
        <dbReference type="Proteomes" id="UP000241890"/>
    </source>
</evidence>
<sequence length="425" mass="46609">MTSVAKTIREGTTSETYDLKGLTQEQANEVMKAAFEEPLKLPTMIKITLTVGAGKLNRAKYDDDLGKWVCNALKDIGYEDDRGASLSMQCAGSFKFQHDTGKNMKYVHVFPRVDDSVEDEDDGDDSNGAGGGQRGGSPLSAEWLCIASQMKTFQQMVNAKMPAWIEKRRCSQMLKEQIDLLHSAQTKLASREELTEREQQLVNEGDEDLLQEKITFLVDKMKSMVENGKLTSGEKELVLEQVSSKMDAAKSQLEDCGDDQPKKRERLETGLKAATERKEKIAGISPIKHELSNLKELRTVWRKLAPMDRLLEKAGPKGAWSAKLSPAEAERLGEKDSLEEELQGLLAASQHWFESDEEFQARVDAARAETMASYKAASKKAAAKAPKAPGNGWATVGKSNTKKNNRGGRGGASSGSGNAFAALAD</sequence>
<reference evidence="2 3" key="1">
    <citation type="submission" date="2017-12" db="EMBL/GenBank/DDBJ databases">
        <title>Sequencing, de novo assembly and annotation of complete genome of a new Thraustochytrid species, strain FCC1311.</title>
        <authorList>
            <person name="Sedici K."/>
            <person name="Godart F."/>
            <person name="Aiese Cigliano R."/>
            <person name="Sanseverino W."/>
            <person name="Barakat M."/>
            <person name="Ortet P."/>
            <person name="Marechal E."/>
            <person name="Cagnac O."/>
            <person name="Amato A."/>
        </authorList>
    </citation>
    <scope>NUCLEOTIDE SEQUENCE [LARGE SCALE GENOMIC DNA]</scope>
</reference>
<organism evidence="2 3">
    <name type="scientific">Hondaea fermentalgiana</name>
    <dbReference type="NCBI Taxonomy" id="2315210"/>
    <lineage>
        <taxon>Eukaryota</taxon>
        <taxon>Sar</taxon>
        <taxon>Stramenopiles</taxon>
        <taxon>Bigyra</taxon>
        <taxon>Labyrinthulomycetes</taxon>
        <taxon>Thraustochytrida</taxon>
        <taxon>Thraustochytriidae</taxon>
        <taxon>Hondaea</taxon>
    </lineage>
</organism>
<feature type="region of interest" description="Disordered" evidence="1">
    <location>
        <begin position="115"/>
        <end position="137"/>
    </location>
</feature>
<protein>
    <submittedName>
        <fullName evidence="2">Uncharacterized protein</fullName>
    </submittedName>
</protein>
<comment type="caution">
    <text evidence="2">The sequence shown here is derived from an EMBL/GenBank/DDBJ whole genome shotgun (WGS) entry which is preliminary data.</text>
</comment>
<name>A0A2R5GZE6_9STRA</name>
<feature type="compositionally biased region" description="Low complexity" evidence="1">
    <location>
        <begin position="415"/>
        <end position="425"/>
    </location>
</feature>
<dbReference type="EMBL" id="BEYU01000154">
    <property type="protein sequence ID" value="GBG33404.1"/>
    <property type="molecule type" value="Genomic_DNA"/>
</dbReference>
<dbReference type="Proteomes" id="UP000241890">
    <property type="component" value="Unassembled WGS sequence"/>
</dbReference>
<dbReference type="AlphaFoldDB" id="A0A2R5GZE6"/>
<proteinExistence type="predicted"/>
<feature type="compositionally biased region" description="Acidic residues" evidence="1">
    <location>
        <begin position="116"/>
        <end position="125"/>
    </location>
</feature>
<keyword evidence="3" id="KW-1185">Reference proteome</keyword>
<dbReference type="InParanoid" id="A0A2R5GZE6"/>
<dbReference type="OrthoDB" id="496479at2759"/>